<organism evidence="1 2">
    <name type="scientific">Quillaja saponaria</name>
    <name type="common">Soap bark tree</name>
    <dbReference type="NCBI Taxonomy" id="32244"/>
    <lineage>
        <taxon>Eukaryota</taxon>
        <taxon>Viridiplantae</taxon>
        <taxon>Streptophyta</taxon>
        <taxon>Embryophyta</taxon>
        <taxon>Tracheophyta</taxon>
        <taxon>Spermatophyta</taxon>
        <taxon>Magnoliopsida</taxon>
        <taxon>eudicotyledons</taxon>
        <taxon>Gunneridae</taxon>
        <taxon>Pentapetalae</taxon>
        <taxon>rosids</taxon>
        <taxon>fabids</taxon>
        <taxon>Fabales</taxon>
        <taxon>Quillajaceae</taxon>
        <taxon>Quillaja</taxon>
    </lineage>
</organism>
<name>A0AAD7QDZ1_QUISA</name>
<evidence type="ECO:0000313" key="1">
    <source>
        <dbReference type="EMBL" id="KAJ7979126.1"/>
    </source>
</evidence>
<protein>
    <submittedName>
        <fullName evidence="1">Uncharacterized protein</fullName>
    </submittedName>
</protein>
<gene>
    <name evidence="1" type="ORF">O6P43_002559</name>
</gene>
<dbReference type="EMBL" id="JARAOO010000002">
    <property type="protein sequence ID" value="KAJ7979126.1"/>
    <property type="molecule type" value="Genomic_DNA"/>
</dbReference>
<accession>A0AAD7QDZ1</accession>
<dbReference type="KEGG" id="qsa:O6P43_002559"/>
<comment type="caution">
    <text evidence="1">The sequence shown here is derived from an EMBL/GenBank/DDBJ whole genome shotgun (WGS) entry which is preliminary data.</text>
</comment>
<dbReference type="AlphaFoldDB" id="A0AAD7QDZ1"/>
<sequence length="76" mass="8256">MRCEVHPSSVASIAAIEFSQSPGAGGHLFVLHWLCPCQGLLIQGMHAVNSMIIMVVIHKNNLAKTDPNMCTLMQLI</sequence>
<evidence type="ECO:0000313" key="2">
    <source>
        <dbReference type="Proteomes" id="UP001163823"/>
    </source>
</evidence>
<proteinExistence type="predicted"/>
<dbReference type="Proteomes" id="UP001163823">
    <property type="component" value="Chromosome 2"/>
</dbReference>
<keyword evidence="2" id="KW-1185">Reference proteome</keyword>
<reference evidence="1" key="1">
    <citation type="journal article" date="2023" name="Science">
        <title>Elucidation of the pathway for biosynthesis of saponin adjuvants from the soapbark tree.</title>
        <authorList>
            <person name="Reed J."/>
            <person name="Orme A."/>
            <person name="El-Demerdash A."/>
            <person name="Owen C."/>
            <person name="Martin L.B.B."/>
            <person name="Misra R.C."/>
            <person name="Kikuchi S."/>
            <person name="Rejzek M."/>
            <person name="Martin A.C."/>
            <person name="Harkess A."/>
            <person name="Leebens-Mack J."/>
            <person name="Louveau T."/>
            <person name="Stephenson M.J."/>
            <person name="Osbourn A."/>
        </authorList>
    </citation>
    <scope>NUCLEOTIDE SEQUENCE</scope>
    <source>
        <strain evidence="1">S10</strain>
    </source>
</reference>